<evidence type="ECO:0000256" key="11">
    <source>
        <dbReference type="ARBA" id="ARBA00022967"/>
    </source>
</evidence>
<dbReference type="GO" id="GO:0012505">
    <property type="term" value="C:endomembrane system"/>
    <property type="evidence" value="ECO:0007669"/>
    <property type="project" value="UniProtKB-SubCell"/>
</dbReference>
<dbReference type="NCBIfam" id="TIGR01511">
    <property type="entry name" value="ATPase-IB1_Cu"/>
    <property type="match status" value="1"/>
</dbReference>
<dbReference type="Pfam" id="PF00403">
    <property type="entry name" value="HMA"/>
    <property type="match status" value="2"/>
</dbReference>
<keyword evidence="5 16" id="KW-0479">Metal-binding</keyword>
<dbReference type="Pfam" id="PF00702">
    <property type="entry name" value="Hydrolase"/>
    <property type="match status" value="1"/>
</dbReference>
<dbReference type="SFLD" id="SFLDS00003">
    <property type="entry name" value="Haloacid_Dehalogenase"/>
    <property type="match status" value="1"/>
</dbReference>
<dbReference type="SUPFAM" id="SSF81665">
    <property type="entry name" value="Calcium ATPase, transmembrane domain M"/>
    <property type="match status" value="1"/>
</dbReference>
<evidence type="ECO:0000256" key="7">
    <source>
        <dbReference type="ARBA" id="ARBA00022741"/>
    </source>
</evidence>
<dbReference type="InterPro" id="IPR027256">
    <property type="entry name" value="P-typ_ATPase_IB"/>
</dbReference>
<dbReference type="SUPFAM" id="SSF56784">
    <property type="entry name" value="HAD-like"/>
    <property type="match status" value="1"/>
</dbReference>
<dbReference type="GO" id="GO:0005507">
    <property type="term" value="F:copper ion binding"/>
    <property type="evidence" value="ECO:0007669"/>
    <property type="project" value="InterPro"/>
</dbReference>
<evidence type="ECO:0000256" key="6">
    <source>
        <dbReference type="ARBA" id="ARBA00022737"/>
    </source>
</evidence>
<evidence type="ECO:0000256" key="9">
    <source>
        <dbReference type="ARBA" id="ARBA00022840"/>
    </source>
</evidence>
<evidence type="ECO:0000256" key="5">
    <source>
        <dbReference type="ARBA" id="ARBA00022723"/>
    </source>
</evidence>
<dbReference type="EC" id="3.6.3.54" evidence="18"/>
<dbReference type="CDD" id="cd00371">
    <property type="entry name" value="HMA"/>
    <property type="match status" value="2"/>
</dbReference>
<dbReference type="GO" id="GO:0043682">
    <property type="term" value="F:P-type divalent copper transporter activity"/>
    <property type="evidence" value="ECO:0007669"/>
    <property type="project" value="TreeGrafter"/>
</dbReference>
<keyword evidence="14" id="KW-0406">Ion transport</keyword>
<feature type="domain" description="HMA" evidence="17">
    <location>
        <begin position="9"/>
        <end position="74"/>
    </location>
</feature>
<keyword evidence="7 16" id="KW-0547">Nucleotide-binding</keyword>
<dbReference type="InterPro" id="IPR044492">
    <property type="entry name" value="P_typ_ATPase_HD_dom"/>
</dbReference>
<protein>
    <submittedName>
        <fullName evidence="18">Copper-exporting P-type ATPase</fullName>
        <ecNumber evidence="18">3.6.3.54</ecNumber>
    </submittedName>
</protein>
<evidence type="ECO:0000256" key="12">
    <source>
        <dbReference type="ARBA" id="ARBA00022989"/>
    </source>
</evidence>
<dbReference type="Proteomes" id="UP000435877">
    <property type="component" value="Unassembled WGS sequence"/>
</dbReference>
<dbReference type="InterPro" id="IPR008250">
    <property type="entry name" value="ATPase_P-typ_transduc_dom_A_sf"/>
</dbReference>
<keyword evidence="18" id="KW-0378">Hydrolase</keyword>
<dbReference type="InterPro" id="IPR001757">
    <property type="entry name" value="P_typ_ATPase"/>
</dbReference>
<accession>A0A5S9NJ66</accession>
<dbReference type="Proteomes" id="UP000439591">
    <property type="component" value="Unassembled WGS sequence"/>
</dbReference>
<dbReference type="InterPro" id="IPR023298">
    <property type="entry name" value="ATPase_P-typ_TM_dom_sf"/>
</dbReference>
<dbReference type="GO" id="GO:0016887">
    <property type="term" value="F:ATP hydrolysis activity"/>
    <property type="evidence" value="ECO:0007669"/>
    <property type="project" value="InterPro"/>
</dbReference>
<dbReference type="InterPro" id="IPR017969">
    <property type="entry name" value="Heavy-metal-associated_CS"/>
</dbReference>
<evidence type="ECO:0000256" key="1">
    <source>
        <dbReference type="ARBA" id="ARBA00004127"/>
    </source>
</evidence>
<dbReference type="RefSeq" id="WP_159268293.1">
    <property type="nucleotide sequence ID" value="NZ_CACSIK010000001.1"/>
</dbReference>
<dbReference type="SUPFAM" id="SSF55008">
    <property type="entry name" value="HMA, heavy metal-associated domain"/>
    <property type="match status" value="2"/>
</dbReference>
<keyword evidence="10" id="KW-0460">Magnesium</keyword>
<dbReference type="CDD" id="cd02094">
    <property type="entry name" value="P-type_ATPase_Cu-like"/>
    <property type="match status" value="1"/>
</dbReference>
<dbReference type="SUPFAM" id="SSF81653">
    <property type="entry name" value="Calcium ATPase, transduction domain A"/>
    <property type="match status" value="1"/>
</dbReference>
<gene>
    <name evidence="18" type="primary">copA_2</name>
    <name evidence="18" type="ORF">IHBHHGIJ_01643</name>
    <name evidence="19" type="ORF">KFEGEMFD_01245</name>
</gene>
<dbReference type="InterPro" id="IPR036412">
    <property type="entry name" value="HAD-like_sf"/>
</dbReference>
<feature type="transmembrane region" description="Helical" evidence="16">
    <location>
        <begin position="445"/>
        <end position="465"/>
    </location>
</feature>
<dbReference type="PROSITE" id="PS50846">
    <property type="entry name" value="HMA_2"/>
    <property type="match status" value="2"/>
</dbReference>
<evidence type="ECO:0000256" key="8">
    <source>
        <dbReference type="ARBA" id="ARBA00022796"/>
    </source>
</evidence>
<proteinExistence type="inferred from homology"/>
<dbReference type="GO" id="GO:0055070">
    <property type="term" value="P:copper ion homeostasis"/>
    <property type="evidence" value="ECO:0007669"/>
    <property type="project" value="TreeGrafter"/>
</dbReference>
<evidence type="ECO:0000259" key="17">
    <source>
        <dbReference type="PROSITE" id="PS50846"/>
    </source>
</evidence>
<dbReference type="SFLD" id="SFLDG00002">
    <property type="entry name" value="C1.7:_P-type_atpase_like"/>
    <property type="match status" value="1"/>
</dbReference>
<evidence type="ECO:0000313" key="18">
    <source>
        <dbReference type="EMBL" id="CAA0088857.1"/>
    </source>
</evidence>
<feature type="transmembrane region" description="Helical" evidence="16">
    <location>
        <begin position="198"/>
        <end position="217"/>
    </location>
</feature>
<evidence type="ECO:0000313" key="20">
    <source>
        <dbReference type="Proteomes" id="UP000435877"/>
    </source>
</evidence>
<dbReference type="Gene3D" id="3.30.70.100">
    <property type="match status" value="2"/>
</dbReference>
<evidence type="ECO:0000256" key="2">
    <source>
        <dbReference type="ARBA" id="ARBA00006024"/>
    </source>
</evidence>
<dbReference type="PANTHER" id="PTHR43520">
    <property type="entry name" value="ATP7, ISOFORM B"/>
    <property type="match status" value="1"/>
</dbReference>
<dbReference type="InterPro" id="IPR023214">
    <property type="entry name" value="HAD_sf"/>
</dbReference>
<evidence type="ECO:0000256" key="15">
    <source>
        <dbReference type="ARBA" id="ARBA00023136"/>
    </source>
</evidence>
<dbReference type="GO" id="GO:0005886">
    <property type="term" value="C:plasma membrane"/>
    <property type="evidence" value="ECO:0007669"/>
    <property type="project" value="UniProtKB-SubCell"/>
</dbReference>
<feature type="transmembrane region" description="Helical" evidence="16">
    <location>
        <begin position="169"/>
        <end position="192"/>
    </location>
</feature>
<feature type="transmembrane region" description="Helical" evidence="16">
    <location>
        <begin position="783"/>
        <end position="803"/>
    </location>
</feature>
<keyword evidence="16" id="KW-1003">Cell membrane</keyword>
<evidence type="ECO:0000256" key="16">
    <source>
        <dbReference type="RuleBase" id="RU362081"/>
    </source>
</evidence>
<feature type="transmembrane region" description="Helical" evidence="16">
    <location>
        <begin position="229"/>
        <end position="251"/>
    </location>
</feature>
<dbReference type="SFLD" id="SFLDF00027">
    <property type="entry name" value="p-type_atpase"/>
    <property type="match status" value="1"/>
</dbReference>
<dbReference type="InterPro" id="IPR036163">
    <property type="entry name" value="HMA_dom_sf"/>
</dbReference>
<evidence type="ECO:0000256" key="3">
    <source>
        <dbReference type="ARBA" id="ARBA00022448"/>
    </source>
</evidence>
<dbReference type="Gene3D" id="2.70.150.10">
    <property type="entry name" value="Calcium-transporting ATPase, cytoplasmic transduction domain A"/>
    <property type="match status" value="1"/>
</dbReference>
<keyword evidence="4 16" id="KW-0812">Transmembrane</keyword>
<evidence type="ECO:0000256" key="10">
    <source>
        <dbReference type="ARBA" id="ARBA00022842"/>
    </source>
</evidence>
<keyword evidence="11" id="KW-1278">Translocase</keyword>
<keyword evidence="9 16" id="KW-0067">ATP-binding</keyword>
<dbReference type="AlphaFoldDB" id="A0A5S9NJ66"/>
<evidence type="ECO:0000256" key="14">
    <source>
        <dbReference type="ARBA" id="ARBA00023065"/>
    </source>
</evidence>
<comment type="similarity">
    <text evidence="2 16">Belongs to the cation transport ATPase (P-type) (TC 3.A.3) family. Type IB subfamily.</text>
</comment>
<reference evidence="20 21" key="1">
    <citation type="submission" date="2019-11" db="EMBL/GenBank/DDBJ databases">
        <authorList>
            <person name="Holert J."/>
        </authorList>
    </citation>
    <scope>NUCLEOTIDE SEQUENCE [LARGE SCALE GENOMIC DNA]</scope>
    <source>
        <strain evidence="19">BC3_2A</strain>
        <strain evidence="18">SB11_1A</strain>
    </source>
</reference>
<keyword evidence="8" id="KW-0187">Copper transport</keyword>
<dbReference type="NCBIfam" id="TIGR00003">
    <property type="entry name" value="copper ion binding protein"/>
    <property type="match status" value="2"/>
</dbReference>
<evidence type="ECO:0000256" key="4">
    <source>
        <dbReference type="ARBA" id="ARBA00022692"/>
    </source>
</evidence>
<feature type="transmembrane region" description="Helical" evidence="16">
    <location>
        <begin position="760"/>
        <end position="777"/>
    </location>
</feature>
<dbReference type="Gene3D" id="3.40.50.1000">
    <property type="entry name" value="HAD superfamily/HAD-like"/>
    <property type="match status" value="1"/>
</dbReference>
<keyword evidence="20" id="KW-1185">Reference proteome</keyword>
<dbReference type="Pfam" id="PF00122">
    <property type="entry name" value="E1-E2_ATPase"/>
    <property type="match status" value="1"/>
</dbReference>
<dbReference type="OrthoDB" id="9814270at2"/>
<sequence length="810" mass="85917">MPTQTSPHHSITLHIGGMNCASCAGRIEKSLNSLSAVSMAQVNLATNTVFISHYENVNINSLCDAVEHSGYTVETEVITLSISGISCGSCVGRIENALNAISGVLKTDVNLATGLANIHVVKNLVPMAAMIEAISIAGYKAVPIEEKTSNNQSAAGASDNSQILSRQTYLLIASTLLSAPLLFGMILSAFGIDIMPPPWLQFLLATPVQFYIGARFYRSAWLALKARAGNMDLLVSIGTSASYGLSVYNLVTQLLLGHNAEMVHYYFETSALVITLVLLGKWLEERAKHQTAAAIHALQALRPNSARIRIQNNDRVVDISDIKIADIVVVKPGEKIPVDGIVVDGEGYIDESMITGENMPVLKHIGDKVVGGVINIDALLLIKTSAVGIETTLAKIIRLVENAQAAKAPIQRLVDKVSMVFVPLVVTIAIATSMSWFLYNGDLQGAIINAVAVMVIACPCALGLATPTAIMTGTGVAAKHGILIKDAHALEAAHGITTVVFDKTGTLTTGKPHLYDYIACDGNNKALLKLAATLQQGSNHPLATAVINEAGQQEIVLKSAHNSKNLAGRGVSATVEERQLLLGNSRLMQDCGISISELEQNAISLEKLGKTVSWLAESAPNARLIGLLAFDDEIKKTAGNAIQRLKNAGIEIVMITGDNDGSAYSVANALGIDHYIANSLPMDKTEQINALRGQNVTIAMVGDGINDAPALAAADVSIAMASGSDIAMNTAGITLMRGDPTLVANSIDISKRTFNKIRQNLFWAFIYNIVGIPLAVFGYLNPIIAGAAMALSSVSVICNALLLRRWKPKE</sequence>
<dbReference type="PANTHER" id="PTHR43520:SF8">
    <property type="entry name" value="P-TYPE CU(+) TRANSPORTER"/>
    <property type="match status" value="1"/>
</dbReference>
<dbReference type="NCBIfam" id="TIGR01525">
    <property type="entry name" value="ATPase-IB_hvy"/>
    <property type="match status" value="1"/>
</dbReference>
<dbReference type="EMBL" id="CACSIK010000001">
    <property type="protein sequence ID" value="CAA0088857.1"/>
    <property type="molecule type" value="Genomic_DNA"/>
</dbReference>
<dbReference type="InterPro" id="IPR006121">
    <property type="entry name" value="HMA_dom"/>
</dbReference>
<feature type="transmembrane region" description="Helical" evidence="16">
    <location>
        <begin position="417"/>
        <end position="439"/>
    </location>
</feature>
<dbReference type="PRINTS" id="PR00119">
    <property type="entry name" value="CATATPASE"/>
</dbReference>
<evidence type="ECO:0000313" key="19">
    <source>
        <dbReference type="EMBL" id="CAA0095292.1"/>
    </source>
</evidence>
<feature type="transmembrane region" description="Helical" evidence="16">
    <location>
        <begin position="263"/>
        <end position="283"/>
    </location>
</feature>
<feature type="domain" description="HMA" evidence="17">
    <location>
        <begin position="76"/>
        <end position="142"/>
    </location>
</feature>
<evidence type="ECO:0000256" key="13">
    <source>
        <dbReference type="ARBA" id="ARBA00023008"/>
    </source>
</evidence>
<keyword evidence="12 16" id="KW-1133">Transmembrane helix</keyword>
<dbReference type="InterPro" id="IPR059000">
    <property type="entry name" value="ATPase_P-type_domA"/>
</dbReference>
<name>A0A5S9NJ66_9GAMM</name>
<comment type="subcellular location">
    <subcellularLocation>
        <location evidence="16">Cell membrane</location>
    </subcellularLocation>
    <subcellularLocation>
        <location evidence="1">Endomembrane system</location>
        <topology evidence="1">Multi-pass membrane protein</topology>
    </subcellularLocation>
</comment>
<dbReference type="PROSITE" id="PS00154">
    <property type="entry name" value="ATPASE_E1_E2"/>
    <property type="match status" value="1"/>
</dbReference>
<keyword evidence="15 16" id="KW-0472">Membrane</keyword>
<dbReference type="InterPro" id="IPR018303">
    <property type="entry name" value="ATPase_P-typ_P_site"/>
</dbReference>
<dbReference type="Gene3D" id="3.40.1110.10">
    <property type="entry name" value="Calcium-transporting ATPase, cytoplasmic domain N"/>
    <property type="match status" value="1"/>
</dbReference>
<dbReference type="FunFam" id="2.70.150.10:FF:000002">
    <property type="entry name" value="Copper-transporting ATPase 1, putative"/>
    <property type="match status" value="1"/>
</dbReference>
<keyword evidence="3" id="KW-0813">Transport</keyword>
<dbReference type="NCBIfam" id="TIGR01494">
    <property type="entry name" value="ATPase_P-type"/>
    <property type="match status" value="1"/>
</dbReference>
<keyword evidence="13" id="KW-0186">Copper</keyword>
<dbReference type="GO" id="GO:0005524">
    <property type="term" value="F:ATP binding"/>
    <property type="evidence" value="ECO:0007669"/>
    <property type="project" value="UniProtKB-UniRule"/>
</dbReference>
<dbReference type="InterPro" id="IPR006122">
    <property type="entry name" value="HMA_Cu_ion-bd"/>
</dbReference>
<organism evidence="18 20">
    <name type="scientific">Zhongshania aliphaticivorans</name>
    <dbReference type="NCBI Taxonomy" id="1470434"/>
    <lineage>
        <taxon>Bacteria</taxon>
        <taxon>Pseudomonadati</taxon>
        <taxon>Pseudomonadota</taxon>
        <taxon>Gammaproteobacteria</taxon>
        <taxon>Cellvibrionales</taxon>
        <taxon>Spongiibacteraceae</taxon>
        <taxon>Zhongshania</taxon>
    </lineage>
</organism>
<dbReference type="PROSITE" id="PS01047">
    <property type="entry name" value="HMA_1"/>
    <property type="match status" value="2"/>
</dbReference>
<dbReference type="PROSITE" id="PS01229">
    <property type="entry name" value="COF_2"/>
    <property type="match status" value="1"/>
</dbReference>
<keyword evidence="6" id="KW-0677">Repeat</keyword>
<dbReference type="EMBL" id="CACSIM010000002">
    <property type="protein sequence ID" value="CAA0095292.1"/>
    <property type="molecule type" value="Genomic_DNA"/>
</dbReference>
<evidence type="ECO:0000313" key="21">
    <source>
        <dbReference type="Proteomes" id="UP000439591"/>
    </source>
</evidence>
<dbReference type="InterPro" id="IPR023299">
    <property type="entry name" value="ATPase_P-typ_cyto_dom_N"/>
</dbReference>